<dbReference type="RefSeq" id="WP_309938339.1">
    <property type="nucleotide sequence ID" value="NZ_AP025305.1"/>
</dbReference>
<comment type="caution">
    <text evidence="5">The sequence shown here is derived from an EMBL/GenBank/DDBJ whole genome shotgun (WGS) entry which is preliminary data.</text>
</comment>
<evidence type="ECO:0000313" key="6">
    <source>
        <dbReference type="Proteomes" id="UP001185092"/>
    </source>
</evidence>
<dbReference type="SUPFAM" id="SSF52540">
    <property type="entry name" value="P-loop containing nucleoside triphosphate hydrolases"/>
    <property type="match status" value="1"/>
</dbReference>
<dbReference type="AlphaFoldDB" id="A0AAE3XLK4"/>
<proteinExistence type="inferred from homology"/>
<dbReference type="Gene3D" id="3.40.50.300">
    <property type="entry name" value="P-loop containing nucleotide triphosphate hydrolases"/>
    <property type="match status" value="1"/>
</dbReference>
<dbReference type="GO" id="GO:0005524">
    <property type="term" value="F:ATP binding"/>
    <property type="evidence" value="ECO:0007669"/>
    <property type="project" value="UniProtKB-KW"/>
</dbReference>
<dbReference type="Proteomes" id="UP001185092">
    <property type="component" value="Unassembled WGS sequence"/>
</dbReference>
<dbReference type="Pfam" id="PF00004">
    <property type="entry name" value="AAA"/>
    <property type="match status" value="1"/>
</dbReference>
<keyword evidence="2" id="KW-0547">Nucleotide-binding</keyword>
<organism evidence="5 6">
    <name type="scientific">Aureibacter tunicatorum</name>
    <dbReference type="NCBI Taxonomy" id="866807"/>
    <lineage>
        <taxon>Bacteria</taxon>
        <taxon>Pseudomonadati</taxon>
        <taxon>Bacteroidota</taxon>
        <taxon>Cytophagia</taxon>
        <taxon>Cytophagales</taxon>
        <taxon>Persicobacteraceae</taxon>
        <taxon>Aureibacter</taxon>
    </lineage>
</organism>
<dbReference type="SMART" id="SM00382">
    <property type="entry name" value="AAA"/>
    <property type="match status" value="1"/>
</dbReference>
<dbReference type="PANTHER" id="PTHR23073">
    <property type="entry name" value="26S PROTEASOME REGULATORY SUBUNIT"/>
    <property type="match status" value="1"/>
</dbReference>
<dbReference type="InterPro" id="IPR050221">
    <property type="entry name" value="26S_Proteasome_ATPase"/>
</dbReference>
<feature type="domain" description="AAA+ ATPase" evidence="4">
    <location>
        <begin position="265"/>
        <end position="398"/>
    </location>
</feature>
<protein>
    <submittedName>
        <fullName evidence="5">AAA+ superfamily predicted ATPase</fullName>
    </submittedName>
</protein>
<reference evidence="5" key="1">
    <citation type="submission" date="2023-07" db="EMBL/GenBank/DDBJ databases">
        <title>Genomic Encyclopedia of Type Strains, Phase IV (KMG-IV): sequencing the most valuable type-strain genomes for metagenomic binning, comparative biology and taxonomic classification.</title>
        <authorList>
            <person name="Goeker M."/>
        </authorList>
    </citation>
    <scope>NUCLEOTIDE SEQUENCE</scope>
    <source>
        <strain evidence="5">DSM 26174</strain>
    </source>
</reference>
<keyword evidence="6" id="KW-1185">Reference proteome</keyword>
<dbReference type="GO" id="GO:0016887">
    <property type="term" value="F:ATP hydrolysis activity"/>
    <property type="evidence" value="ECO:0007669"/>
    <property type="project" value="InterPro"/>
</dbReference>
<sequence>MATDAIFEEKKTVKREGVPTLEHFDQLDIENKKYPQTLVNNIQALMHTKAWLVEIIGFRLNNFSDESKSHSNIYDIRKQFAMETNSHWDEISKSFNLTLSEQFLLSAIFFSQFEPQLFIELFSQEELNVYFQKDKQRLIPTLNLRSIIYLLSGEDYLNRAVYLNQLAQSVLFKERILIMDENDSTSFEDAVLAIHPAYYQYLLNGKKPKLEVSAEFPAIQLTTNKTMDDLVLKDSVKDQLDLLMDFVRHKNAMYSNESFKQKVKEGYVAMLYGPPGTGKTMSVAAMGKELGVDVYAVDLSRIVSKYIGETEKNLEKVFARLEDKDCILFFDEADALFGKRTEVKDSKDRYANQEVAYLLQKIEQFKGLVLLASNYNQNLDKAFRRRILTSIFMAPPSEKERLILWEKALPENFRYEPEGLPAYLAKEHSVTGANIANVIKLSCLRAHTLNTQQIDKKTIEYFIKLELDKEKN</sequence>
<gene>
    <name evidence="5" type="ORF">HNQ88_001870</name>
</gene>
<dbReference type="InterPro" id="IPR027417">
    <property type="entry name" value="P-loop_NTPase"/>
</dbReference>
<name>A0AAE3XLK4_9BACT</name>
<evidence type="ECO:0000256" key="3">
    <source>
        <dbReference type="ARBA" id="ARBA00022840"/>
    </source>
</evidence>
<keyword evidence="3" id="KW-0067">ATP-binding</keyword>
<dbReference type="InterPro" id="IPR003593">
    <property type="entry name" value="AAA+_ATPase"/>
</dbReference>
<evidence type="ECO:0000256" key="2">
    <source>
        <dbReference type="ARBA" id="ARBA00022741"/>
    </source>
</evidence>
<comment type="similarity">
    <text evidence="1">Belongs to the AAA ATPase family.</text>
</comment>
<accession>A0AAE3XLK4</accession>
<evidence type="ECO:0000313" key="5">
    <source>
        <dbReference type="EMBL" id="MDR6238833.1"/>
    </source>
</evidence>
<dbReference type="EMBL" id="JAVDQD010000002">
    <property type="protein sequence ID" value="MDR6238833.1"/>
    <property type="molecule type" value="Genomic_DNA"/>
</dbReference>
<dbReference type="InterPro" id="IPR003959">
    <property type="entry name" value="ATPase_AAA_core"/>
</dbReference>
<evidence type="ECO:0000259" key="4">
    <source>
        <dbReference type="SMART" id="SM00382"/>
    </source>
</evidence>
<evidence type="ECO:0000256" key="1">
    <source>
        <dbReference type="ARBA" id="ARBA00006914"/>
    </source>
</evidence>
<dbReference type="CDD" id="cd19481">
    <property type="entry name" value="RecA-like_protease"/>
    <property type="match status" value="1"/>
</dbReference>